<dbReference type="Proteomes" id="UP001303902">
    <property type="component" value="Chromosome"/>
</dbReference>
<sequence>MNNLLDQDDMNKPATNADIARTEEALGKKLPPDFIQFLKIANGGYVNVTHQAFRVDFPIESGDDFIAVEELMGASEEGLMQSDYFTQEWDLPKQLVLFSGSGHAWIGFNYENREIPNIVYVEPDDGNGNNFHVLADTFTEFIGKLTTSE</sequence>
<dbReference type="SUPFAM" id="SSF160631">
    <property type="entry name" value="SMI1/KNR4-like"/>
    <property type="match status" value="1"/>
</dbReference>
<name>A0ABZ0L4B0_9BACL</name>
<keyword evidence="3" id="KW-1185">Reference proteome</keyword>
<evidence type="ECO:0000313" key="2">
    <source>
        <dbReference type="EMBL" id="WOV87429.1"/>
    </source>
</evidence>
<evidence type="ECO:0000313" key="3">
    <source>
        <dbReference type="Proteomes" id="UP001303902"/>
    </source>
</evidence>
<organism evidence="2 3">
    <name type="scientific">Sporosarcina oncorhynchi</name>
    <dbReference type="NCBI Taxonomy" id="3056444"/>
    <lineage>
        <taxon>Bacteria</taxon>
        <taxon>Bacillati</taxon>
        <taxon>Bacillota</taxon>
        <taxon>Bacilli</taxon>
        <taxon>Bacillales</taxon>
        <taxon>Caryophanaceae</taxon>
        <taxon>Sporosarcina</taxon>
    </lineage>
</organism>
<accession>A0ABZ0L4B0</accession>
<proteinExistence type="predicted"/>
<dbReference type="InterPro" id="IPR037883">
    <property type="entry name" value="Knr4/Smi1-like_sf"/>
</dbReference>
<gene>
    <name evidence="2" type="ORF">QWT69_16505</name>
</gene>
<feature type="domain" description="Knr4/Smi1-like" evidence="1">
    <location>
        <begin position="13"/>
        <end position="144"/>
    </location>
</feature>
<reference evidence="2 3" key="1">
    <citation type="submission" date="2023-06" db="EMBL/GenBank/DDBJ databases">
        <title>Sporosarcina sp. nov., isolated from Korean tranditional fermented seafood 'Jeotgal'.</title>
        <authorList>
            <person name="Yang A.I."/>
            <person name="Shin N.-R."/>
        </authorList>
    </citation>
    <scope>NUCLEOTIDE SEQUENCE [LARGE SCALE GENOMIC DNA]</scope>
    <source>
        <strain evidence="2 3">T2O-4</strain>
    </source>
</reference>
<dbReference type="Gene3D" id="3.40.1580.10">
    <property type="entry name" value="SMI1/KNR4-like"/>
    <property type="match status" value="1"/>
</dbReference>
<dbReference type="SMART" id="SM00860">
    <property type="entry name" value="SMI1_KNR4"/>
    <property type="match status" value="1"/>
</dbReference>
<protein>
    <submittedName>
        <fullName evidence="2">SMI1/KNR4 family protein</fullName>
    </submittedName>
</protein>
<evidence type="ECO:0000259" key="1">
    <source>
        <dbReference type="SMART" id="SM00860"/>
    </source>
</evidence>
<dbReference type="RefSeq" id="WP_317967540.1">
    <property type="nucleotide sequence ID" value="NZ_CP129118.1"/>
</dbReference>
<dbReference type="EMBL" id="CP129118">
    <property type="protein sequence ID" value="WOV87429.1"/>
    <property type="molecule type" value="Genomic_DNA"/>
</dbReference>
<dbReference type="InterPro" id="IPR018958">
    <property type="entry name" value="Knr4/Smi1-like_dom"/>
</dbReference>
<dbReference type="Pfam" id="PF09346">
    <property type="entry name" value="SMI1_KNR4"/>
    <property type="match status" value="1"/>
</dbReference>